<dbReference type="InterPro" id="IPR050312">
    <property type="entry name" value="IolE/XylAMocC-like"/>
</dbReference>
<dbReference type="AlphaFoldDB" id="A0A9D2LBX2"/>
<dbReference type="Proteomes" id="UP000823823">
    <property type="component" value="Unassembled WGS sequence"/>
</dbReference>
<dbReference type="InterPro" id="IPR036237">
    <property type="entry name" value="Xyl_isomerase-like_sf"/>
</dbReference>
<proteinExistence type="predicted"/>
<organism evidence="3 4">
    <name type="scientific">Candidatus Brachybacterium merdavium</name>
    <dbReference type="NCBI Taxonomy" id="2838513"/>
    <lineage>
        <taxon>Bacteria</taxon>
        <taxon>Bacillati</taxon>
        <taxon>Actinomycetota</taxon>
        <taxon>Actinomycetes</taxon>
        <taxon>Micrococcales</taxon>
        <taxon>Dermabacteraceae</taxon>
        <taxon>Brachybacterium</taxon>
    </lineage>
</organism>
<evidence type="ECO:0000313" key="4">
    <source>
        <dbReference type="Proteomes" id="UP000823823"/>
    </source>
</evidence>
<reference evidence="3" key="2">
    <citation type="submission" date="2021-04" db="EMBL/GenBank/DDBJ databases">
        <authorList>
            <person name="Gilroy R."/>
        </authorList>
    </citation>
    <scope>NUCLEOTIDE SEQUENCE</scope>
    <source>
        <strain evidence="3">ChiHjej13B12-24818</strain>
    </source>
</reference>
<dbReference type="SUPFAM" id="SSF51658">
    <property type="entry name" value="Xylose isomerase-like"/>
    <property type="match status" value="1"/>
</dbReference>
<evidence type="ECO:0000313" key="3">
    <source>
        <dbReference type="EMBL" id="HJB09827.1"/>
    </source>
</evidence>
<reference evidence="3" key="1">
    <citation type="journal article" date="2021" name="PeerJ">
        <title>Extensive microbial diversity within the chicken gut microbiome revealed by metagenomics and culture.</title>
        <authorList>
            <person name="Gilroy R."/>
            <person name="Ravi A."/>
            <person name="Getino M."/>
            <person name="Pursley I."/>
            <person name="Horton D.L."/>
            <person name="Alikhan N.F."/>
            <person name="Baker D."/>
            <person name="Gharbi K."/>
            <person name="Hall N."/>
            <person name="Watson M."/>
            <person name="Adriaenssens E.M."/>
            <person name="Foster-Nyarko E."/>
            <person name="Jarju S."/>
            <person name="Secka A."/>
            <person name="Antonio M."/>
            <person name="Oren A."/>
            <person name="Chaudhuri R.R."/>
            <person name="La Ragione R."/>
            <person name="Hildebrand F."/>
            <person name="Pallen M.J."/>
        </authorList>
    </citation>
    <scope>NUCLEOTIDE SEQUENCE</scope>
    <source>
        <strain evidence="3">ChiHjej13B12-24818</strain>
    </source>
</reference>
<accession>A0A9D2LBX2</accession>
<protein>
    <submittedName>
        <fullName evidence="3">Sugar phosphate isomerase/epimerase</fullName>
    </submittedName>
</protein>
<dbReference type="EMBL" id="DWZH01000036">
    <property type="protein sequence ID" value="HJB09827.1"/>
    <property type="molecule type" value="Genomic_DNA"/>
</dbReference>
<dbReference type="PANTHER" id="PTHR12110:SF41">
    <property type="entry name" value="INOSOSE DEHYDRATASE"/>
    <property type="match status" value="1"/>
</dbReference>
<gene>
    <name evidence="3" type="ORF">H9786_04740</name>
</gene>
<dbReference type="PANTHER" id="PTHR12110">
    <property type="entry name" value="HYDROXYPYRUVATE ISOMERASE"/>
    <property type="match status" value="1"/>
</dbReference>
<name>A0A9D2LBX2_9MICO</name>
<feature type="domain" description="Xylose isomerase-like TIM barrel" evidence="2">
    <location>
        <begin position="28"/>
        <end position="217"/>
    </location>
</feature>
<dbReference type="InterPro" id="IPR013022">
    <property type="entry name" value="Xyl_isomerase-like_TIM-brl"/>
</dbReference>
<evidence type="ECO:0000259" key="2">
    <source>
        <dbReference type="Pfam" id="PF01261"/>
    </source>
</evidence>
<evidence type="ECO:0000256" key="1">
    <source>
        <dbReference type="ARBA" id="ARBA00023277"/>
    </source>
</evidence>
<dbReference type="GO" id="GO:0016853">
    <property type="term" value="F:isomerase activity"/>
    <property type="evidence" value="ECO:0007669"/>
    <property type="project" value="UniProtKB-KW"/>
</dbReference>
<sequence>MSEEPFVQISVQLYSVRESFAADPAATLRRLAELGLRAVEPFGLTEHAETLRPLLAEFGLDAPSSHVSLLDAEDPVRVFAVAAGLGVGTVIQPYWDRQAWDREEDIRATAERLNALAPLASEAGLRVGYHNHEFEARPIFDGRCGLEVLVDHLDPRVVLELDTFWCAVGGTDPAALLERLGQRVQLAHLKDGPLQGDTRKQLVLGQGEMDIPSILRAAPWLETGVIEFDHHEGDIFEAIGGSVTHLTELSQEEQA</sequence>
<dbReference type="Gene3D" id="3.20.20.150">
    <property type="entry name" value="Divalent-metal-dependent TIM barrel enzymes"/>
    <property type="match status" value="1"/>
</dbReference>
<comment type="caution">
    <text evidence="3">The sequence shown here is derived from an EMBL/GenBank/DDBJ whole genome shotgun (WGS) entry which is preliminary data.</text>
</comment>
<keyword evidence="3" id="KW-0413">Isomerase</keyword>
<dbReference type="Pfam" id="PF01261">
    <property type="entry name" value="AP_endonuc_2"/>
    <property type="match status" value="1"/>
</dbReference>
<keyword evidence="1" id="KW-0119">Carbohydrate metabolism</keyword>